<dbReference type="Proteomes" id="UP001172159">
    <property type="component" value="Unassembled WGS sequence"/>
</dbReference>
<dbReference type="GO" id="GO:0005634">
    <property type="term" value="C:nucleus"/>
    <property type="evidence" value="ECO:0007669"/>
    <property type="project" value="UniProtKB-SubCell"/>
</dbReference>
<accession>A0AA40BRP0</accession>
<evidence type="ECO:0000256" key="1">
    <source>
        <dbReference type="ARBA" id="ARBA00004123"/>
    </source>
</evidence>
<feature type="non-terminal residue" evidence="4">
    <location>
        <position position="193"/>
    </location>
</feature>
<evidence type="ECO:0000313" key="4">
    <source>
        <dbReference type="EMBL" id="KAK0739163.1"/>
    </source>
</evidence>
<dbReference type="PROSITE" id="PS50803">
    <property type="entry name" value="OAR"/>
    <property type="match status" value="1"/>
</dbReference>
<reference evidence="4" key="1">
    <citation type="submission" date="2023-06" db="EMBL/GenBank/DDBJ databases">
        <title>Genome-scale phylogeny and comparative genomics of the fungal order Sordariales.</title>
        <authorList>
            <consortium name="Lawrence Berkeley National Laboratory"/>
            <person name="Hensen N."/>
            <person name="Bonometti L."/>
            <person name="Westerberg I."/>
            <person name="Brannstrom I.O."/>
            <person name="Guillou S."/>
            <person name="Cros-Aarteil S."/>
            <person name="Calhoun S."/>
            <person name="Haridas S."/>
            <person name="Kuo A."/>
            <person name="Mondo S."/>
            <person name="Pangilinan J."/>
            <person name="Riley R."/>
            <person name="Labutti K."/>
            <person name="Andreopoulos B."/>
            <person name="Lipzen A."/>
            <person name="Chen C."/>
            <person name="Yanf M."/>
            <person name="Daum C."/>
            <person name="Ng V."/>
            <person name="Clum A."/>
            <person name="Steindorff A."/>
            <person name="Ohm R."/>
            <person name="Martin F."/>
            <person name="Silar P."/>
            <person name="Natvig D."/>
            <person name="Lalanne C."/>
            <person name="Gautier V."/>
            <person name="Ament-Velasquez S.L."/>
            <person name="Kruys A."/>
            <person name="Hutchinson M.I."/>
            <person name="Powell A.J."/>
            <person name="Barry K."/>
            <person name="Miller A.N."/>
            <person name="Grigoriev I.V."/>
            <person name="Debuchy R."/>
            <person name="Gladieux P."/>
            <person name="Thoren M.H."/>
            <person name="Johannesson H."/>
        </authorList>
    </citation>
    <scope>NUCLEOTIDE SEQUENCE</scope>
    <source>
        <strain evidence="4">CBS 540.89</strain>
    </source>
</reference>
<evidence type="ECO:0000313" key="5">
    <source>
        <dbReference type="Proteomes" id="UP001172159"/>
    </source>
</evidence>
<proteinExistence type="predicted"/>
<organism evidence="4 5">
    <name type="scientific">Apiosordaria backusii</name>
    <dbReference type="NCBI Taxonomy" id="314023"/>
    <lineage>
        <taxon>Eukaryota</taxon>
        <taxon>Fungi</taxon>
        <taxon>Dikarya</taxon>
        <taxon>Ascomycota</taxon>
        <taxon>Pezizomycotina</taxon>
        <taxon>Sordariomycetes</taxon>
        <taxon>Sordariomycetidae</taxon>
        <taxon>Sordariales</taxon>
        <taxon>Lasiosphaeriaceae</taxon>
        <taxon>Apiosordaria</taxon>
    </lineage>
</organism>
<protein>
    <recommendedName>
        <fullName evidence="3">OAR domain-containing protein</fullName>
    </recommendedName>
</protein>
<comment type="caution">
    <text evidence="4">The sequence shown here is derived from an EMBL/GenBank/DDBJ whole genome shotgun (WGS) entry which is preliminary data.</text>
</comment>
<evidence type="ECO:0000259" key="3">
    <source>
        <dbReference type="PROSITE" id="PS50803"/>
    </source>
</evidence>
<keyword evidence="5" id="KW-1185">Reference proteome</keyword>
<dbReference type="EMBL" id="JAUKTV010000004">
    <property type="protein sequence ID" value="KAK0739163.1"/>
    <property type="molecule type" value="Genomic_DNA"/>
</dbReference>
<name>A0AA40BRP0_9PEZI</name>
<dbReference type="AlphaFoldDB" id="A0AA40BRP0"/>
<sequence length="193" mass="22115">KPAQVYLRSVAIGGAPSMFQRFCKACSFQYTTSNTCRQGNTVSFGILCSMVQKPEDQRKLRRRLSLGPVDVTVEWSLGNDLTNQCPTFKTSHRITNVPAISGRDSYKLGFTRNLNWAQAIATRYTNIAQAQRRRALPPRMPLGVEKLSQSRPSNLYRRRRRDSVRIVQQTRRSNIAELRRRAEQHQQQTGDMS</sequence>
<comment type="subcellular location">
    <subcellularLocation>
        <location evidence="1">Nucleus</location>
    </subcellularLocation>
</comment>
<feature type="non-terminal residue" evidence="4">
    <location>
        <position position="1"/>
    </location>
</feature>
<feature type="domain" description="OAR" evidence="3">
    <location>
        <begin position="173"/>
        <end position="186"/>
    </location>
</feature>
<dbReference type="InterPro" id="IPR003654">
    <property type="entry name" value="OAR_dom"/>
</dbReference>
<gene>
    <name evidence="4" type="ORF">B0T21DRAFT_256978</name>
</gene>
<feature type="region of interest" description="Disordered" evidence="2">
    <location>
        <begin position="138"/>
        <end position="193"/>
    </location>
</feature>
<evidence type="ECO:0000256" key="2">
    <source>
        <dbReference type="SAM" id="MobiDB-lite"/>
    </source>
</evidence>